<dbReference type="InterPro" id="IPR011102">
    <property type="entry name" value="Sig_transdc_His_kinase_HWE"/>
</dbReference>
<evidence type="ECO:0000259" key="14">
    <source>
        <dbReference type="PROSITE" id="PS50113"/>
    </source>
</evidence>
<feature type="domain" description="PAS" evidence="13">
    <location>
        <begin position="178"/>
        <end position="236"/>
    </location>
</feature>
<sequence length="515" mass="56582">MNTSRVDLVDRQKVLADFGELVLRSDNLQEILDEACRLVAEALGTDLAKILEIEPGRGTALVRAGHGWSDGIVGRMRITMSERSSESFALEAGIPVVTVDTASEERFEVPAFMRDHGVVALVNVPIFLPGRRPFGLLQVDAREPRHFGEEDIQFLRTYCMVLGPVIDRLRTVGELADVDERFRLVVEHAHEHAIVLSDPENVITAWFPGAAAVFGWTEAEMVGQPLATIFTPEDRSNDVPEREMARASESGATPNIRWHAAKGGKRVFLDGQTVALRQADGSVRGFMKIAQDITERHRAEERKAVLQDELQHRVRNVLAMIAAIVRRSDVSGTAEDLRMDLAGRIAAMSRTQVLLTRAEGMGVNLEVIVRDELLAQSPGEHAVSMDGPAVPLAPKAAEVVTLAIHELATNAAKYGALAQPGGRIDVAWWLAPSDGQDWVELEWRESGVTVPSTPGRREGFGTELITRRVPYELKGRGEVDLRPDGLVCRISFPLVHAESVLQTDLPVAGRRETLT</sequence>
<dbReference type="CDD" id="cd00130">
    <property type="entry name" value="PAS"/>
    <property type="match status" value="1"/>
</dbReference>
<keyword evidence="11" id="KW-0067">ATP-binding</keyword>
<dbReference type="RefSeq" id="WP_150968316.1">
    <property type="nucleotide sequence ID" value="NZ_VZDO01000002.1"/>
</dbReference>
<evidence type="ECO:0000259" key="13">
    <source>
        <dbReference type="PROSITE" id="PS50112"/>
    </source>
</evidence>
<evidence type="ECO:0000313" key="16">
    <source>
        <dbReference type="Proteomes" id="UP000432089"/>
    </source>
</evidence>
<dbReference type="SUPFAM" id="SSF55781">
    <property type="entry name" value="GAF domain-like"/>
    <property type="match status" value="1"/>
</dbReference>
<protein>
    <recommendedName>
        <fullName evidence="3">Blue-light-activated histidine kinase</fullName>
        <ecNumber evidence="2">2.7.13.3</ecNumber>
    </recommendedName>
</protein>
<comment type="caution">
    <text evidence="15">The sequence shown here is derived from an EMBL/GenBank/DDBJ whole genome shotgun (WGS) entry which is preliminary data.</text>
</comment>
<keyword evidence="16" id="KW-1185">Reference proteome</keyword>
<dbReference type="EC" id="2.7.13.3" evidence="2"/>
<dbReference type="PROSITE" id="PS50113">
    <property type="entry name" value="PAC"/>
    <property type="match status" value="1"/>
</dbReference>
<dbReference type="EMBL" id="VZDO01000002">
    <property type="protein sequence ID" value="KAB0682056.1"/>
    <property type="molecule type" value="Genomic_DNA"/>
</dbReference>
<evidence type="ECO:0000256" key="9">
    <source>
        <dbReference type="ARBA" id="ARBA00022741"/>
    </source>
</evidence>
<evidence type="ECO:0000256" key="12">
    <source>
        <dbReference type="ARBA" id="ARBA00023026"/>
    </source>
</evidence>
<keyword evidence="4" id="KW-0597">Phosphoprotein</keyword>
<evidence type="ECO:0000256" key="2">
    <source>
        <dbReference type="ARBA" id="ARBA00012438"/>
    </source>
</evidence>
<keyword evidence="9" id="KW-0547">Nucleotide-binding</keyword>
<evidence type="ECO:0000256" key="7">
    <source>
        <dbReference type="ARBA" id="ARBA00022679"/>
    </source>
</evidence>
<dbReference type="InterPro" id="IPR029016">
    <property type="entry name" value="GAF-like_dom_sf"/>
</dbReference>
<evidence type="ECO:0000256" key="3">
    <source>
        <dbReference type="ARBA" id="ARBA00021740"/>
    </source>
</evidence>
<keyword evidence="6" id="KW-0288">FMN</keyword>
<dbReference type="Gene3D" id="3.30.450.20">
    <property type="entry name" value="PAS domain"/>
    <property type="match status" value="1"/>
</dbReference>
<dbReference type="InterPro" id="IPR000700">
    <property type="entry name" value="PAS-assoc_C"/>
</dbReference>
<evidence type="ECO:0000256" key="6">
    <source>
        <dbReference type="ARBA" id="ARBA00022643"/>
    </source>
</evidence>
<evidence type="ECO:0000256" key="11">
    <source>
        <dbReference type="ARBA" id="ARBA00022840"/>
    </source>
</evidence>
<keyword evidence="10" id="KW-0418">Kinase</keyword>
<dbReference type="PROSITE" id="PS50112">
    <property type="entry name" value="PAS"/>
    <property type="match status" value="1"/>
</dbReference>
<dbReference type="SUPFAM" id="SSF55785">
    <property type="entry name" value="PYP-like sensor domain (PAS domain)"/>
    <property type="match status" value="1"/>
</dbReference>
<dbReference type="SMART" id="SM00091">
    <property type="entry name" value="PAS"/>
    <property type="match status" value="1"/>
</dbReference>
<evidence type="ECO:0000256" key="8">
    <source>
        <dbReference type="ARBA" id="ARBA00022737"/>
    </source>
</evidence>
<dbReference type="GO" id="GO:0005524">
    <property type="term" value="F:ATP binding"/>
    <property type="evidence" value="ECO:0007669"/>
    <property type="project" value="UniProtKB-KW"/>
</dbReference>
<keyword evidence="8" id="KW-0677">Repeat</keyword>
<accession>A0A7V7TY86</accession>
<dbReference type="PANTHER" id="PTHR41523">
    <property type="entry name" value="TWO-COMPONENT SYSTEM SENSOR PROTEIN"/>
    <property type="match status" value="1"/>
</dbReference>
<dbReference type="InterPro" id="IPR000014">
    <property type="entry name" value="PAS"/>
</dbReference>
<dbReference type="SMART" id="SM00065">
    <property type="entry name" value="GAF"/>
    <property type="match status" value="1"/>
</dbReference>
<dbReference type="Pfam" id="PF07536">
    <property type="entry name" value="HWE_HK"/>
    <property type="match status" value="1"/>
</dbReference>
<keyword evidence="5" id="KW-0285">Flavoprotein</keyword>
<dbReference type="Pfam" id="PF01590">
    <property type="entry name" value="GAF"/>
    <property type="match status" value="1"/>
</dbReference>
<reference evidence="15 16" key="1">
    <citation type="submission" date="2019-09" db="EMBL/GenBank/DDBJ databases">
        <title>YIM 132180 draft genome.</title>
        <authorList>
            <person name="Zhang K."/>
        </authorList>
    </citation>
    <scope>NUCLEOTIDE SEQUENCE [LARGE SCALE GENOMIC DNA]</scope>
    <source>
        <strain evidence="15 16">YIM 132180</strain>
    </source>
</reference>
<dbReference type="PANTHER" id="PTHR41523:SF8">
    <property type="entry name" value="ETHYLENE RESPONSE SENSOR PROTEIN"/>
    <property type="match status" value="1"/>
</dbReference>
<dbReference type="AlphaFoldDB" id="A0A7V7TY86"/>
<dbReference type="Gene3D" id="3.30.565.10">
    <property type="entry name" value="Histidine kinase-like ATPase, C-terminal domain"/>
    <property type="match status" value="1"/>
</dbReference>
<dbReference type="InterPro" id="IPR013656">
    <property type="entry name" value="PAS_4"/>
</dbReference>
<dbReference type="Pfam" id="PF08448">
    <property type="entry name" value="PAS_4"/>
    <property type="match status" value="1"/>
</dbReference>
<dbReference type="SUPFAM" id="SSF55874">
    <property type="entry name" value="ATPase domain of HSP90 chaperone/DNA topoisomerase II/histidine kinase"/>
    <property type="match status" value="1"/>
</dbReference>
<dbReference type="Gene3D" id="3.30.450.40">
    <property type="match status" value="1"/>
</dbReference>
<evidence type="ECO:0000256" key="1">
    <source>
        <dbReference type="ARBA" id="ARBA00000085"/>
    </source>
</evidence>
<proteinExistence type="predicted"/>
<evidence type="ECO:0000256" key="10">
    <source>
        <dbReference type="ARBA" id="ARBA00022777"/>
    </source>
</evidence>
<dbReference type="InterPro" id="IPR003018">
    <property type="entry name" value="GAF"/>
</dbReference>
<organism evidence="15 16">
    <name type="scientific">Plantimonas leprariae</name>
    <dbReference type="NCBI Taxonomy" id="2615207"/>
    <lineage>
        <taxon>Bacteria</taxon>
        <taxon>Pseudomonadati</taxon>
        <taxon>Pseudomonadota</taxon>
        <taxon>Alphaproteobacteria</taxon>
        <taxon>Hyphomicrobiales</taxon>
        <taxon>Aurantimonadaceae</taxon>
        <taxon>Plantimonas</taxon>
    </lineage>
</organism>
<evidence type="ECO:0000313" key="15">
    <source>
        <dbReference type="EMBL" id="KAB0682056.1"/>
    </source>
</evidence>
<gene>
    <name evidence="15" type="ORF">F6X38_04450</name>
</gene>
<dbReference type="NCBIfam" id="TIGR00229">
    <property type="entry name" value="sensory_box"/>
    <property type="match status" value="1"/>
</dbReference>
<keyword evidence="7" id="KW-0808">Transferase</keyword>
<feature type="domain" description="PAC" evidence="14">
    <location>
        <begin position="252"/>
        <end position="305"/>
    </location>
</feature>
<dbReference type="GO" id="GO:0004673">
    <property type="term" value="F:protein histidine kinase activity"/>
    <property type="evidence" value="ECO:0007669"/>
    <property type="project" value="UniProtKB-EC"/>
</dbReference>
<dbReference type="Proteomes" id="UP000432089">
    <property type="component" value="Unassembled WGS sequence"/>
</dbReference>
<dbReference type="InterPro" id="IPR036890">
    <property type="entry name" value="HATPase_C_sf"/>
</dbReference>
<comment type="catalytic activity">
    <reaction evidence="1">
        <text>ATP + protein L-histidine = ADP + protein N-phospho-L-histidine.</text>
        <dbReference type="EC" id="2.7.13.3"/>
    </reaction>
</comment>
<name>A0A7V7TY86_9HYPH</name>
<evidence type="ECO:0000256" key="4">
    <source>
        <dbReference type="ARBA" id="ARBA00022553"/>
    </source>
</evidence>
<evidence type="ECO:0000256" key="5">
    <source>
        <dbReference type="ARBA" id="ARBA00022630"/>
    </source>
</evidence>
<dbReference type="SMART" id="SM00911">
    <property type="entry name" value="HWE_HK"/>
    <property type="match status" value="1"/>
</dbReference>
<keyword evidence="12" id="KW-0843">Virulence</keyword>
<dbReference type="InterPro" id="IPR035965">
    <property type="entry name" value="PAS-like_dom_sf"/>
</dbReference>